<evidence type="ECO:0000256" key="2">
    <source>
        <dbReference type="ARBA" id="ARBA00001936"/>
    </source>
</evidence>
<comment type="catalytic activity">
    <reaction evidence="1">
        <text>a 2'-deoxyribonucleoside 5'-phosphate + H2O = a 2'-deoxyribonucleoside + phosphate</text>
        <dbReference type="Rhea" id="RHEA:36167"/>
        <dbReference type="ChEBI" id="CHEBI:15377"/>
        <dbReference type="ChEBI" id="CHEBI:18274"/>
        <dbReference type="ChEBI" id="CHEBI:43474"/>
        <dbReference type="ChEBI" id="CHEBI:65317"/>
        <dbReference type="EC" id="3.1.3.89"/>
    </reaction>
</comment>
<sequence>MAAADAAGTADSAATPARIVDFLALLERLKRTKRTGWVRSGVSEPESVADHSFRMASLALVLAGAEGTDASRCIKMALVHDMAEALVGDITPHCGVSDEEKHRREAEALESIKEMLGGGAAAAEVAALWNEYEAGETKEANLVKDFDKLEMIVQANEYEQAQGMDLSGFFNSTRGKWRTPTGAALAEEVERRYNAHKGVQGGGGGERSA</sequence>
<evidence type="ECO:0000256" key="8">
    <source>
        <dbReference type="ARBA" id="ARBA00022723"/>
    </source>
</evidence>
<dbReference type="GO" id="GO:0046872">
    <property type="term" value="F:metal ion binding"/>
    <property type="evidence" value="ECO:0007669"/>
    <property type="project" value="UniProtKB-KW"/>
</dbReference>
<evidence type="ECO:0000256" key="4">
    <source>
        <dbReference type="ARBA" id="ARBA00004074"/>
    </source>
</evidence>
<feature type="domain" description="HD" evidence="10">
    <location>
        <begin position="48"/>
        <end position="152"/>
    </location>
</feature>
<name>A0A7R9T9F1_9VIRI</name>
<evidence type="ECO:0000256" key="5">
    <source>
        <dbReference type="ARBA" id="ARBA00009999"/>
    </source>
</evidence>
<comment type="subunit">
    <text evidence="6">Homodimer.</text>
</comment>
<dbReference type="InterPro" id="IPR039356">
    <property type="entry name" value="YfbR/HDDC2"/>
</dbReference>
<dbReference type="PANTHER" id="PTHR11845">
    <property type="entry name" value="5'-DEOXYNUCLEOTIDASE HDDC2"/>
    <property type="match status" value="1"/>
</dbReference>
<gene>
    <name evidence="11" type="ORF">PCOL08062_LOCUS855</name>
</gene>
<evidence type="ECO:0000256" key="7">
    <source>
        <dbReference type="ARBA" id="ARBA00012964"/>
    </source>
</evidence>
<reference evidence="11" key="1">
    <citation type="submission" date="2021-01" db="EMBL/GenBank/DDBJ databases">
        <authorList>
            <person name="Corre E."/>
            <person name="Pelletier E."/>
            <person name="Niang G."/>
            <person name="Scheremetjew M."/>
            <person name="Finn R."/>
            <person name="Kale V."/>
            <person name="Holt S."/>
            <person name="Cochrane G."/>
            <person name="Meng A."/>
            <person name="Brown T."/>
            <person name="Cohen L."/>
        </authorList>
    </citation>
    <scope>NUCLEOTIDE SEQUENCE</scope>
    <source>
        <strain evidence="11">CCMP1413</strain>
    </source>
</reference>
<protein>
    <recommendedName>
        <fullName evidence="7">5'-deoxynucleotidase</fullName>
        <ecNumber evidence="7">3.1.3.89</ecNumber>
    </recommendedName>
</protein>
<proteinExistence type="inferred from homology"/>
<organism evidence="11">
    <name type="scientific">Prasinoderma coloniale</name>
    <dbReference type="NCBI Taxonomy" id="156133"/>
    <lineage>
        <taxon>Eukaryota</taxon>
        <taxon>Viridiplantae</taxon>
        <taxon>Prasinodermophyta</taxon>
        <taxon>Prasinodermophyceae</taxon>
        <taxon>Prasinodermales</taxon>
        <taxon>Prasinodermaceae</taxon>
        <taxon>Prasinoderma</taxon>
    </lineage>
</organism>
<dbReference type="EC" id="3.1.3.89" evidence="7"/>
<keyword evidence="8" id="KW-0479">Metal-binding</keyword>
<dbReference type="SMART" id="SM00471">
    <property type="entry name" value="HDc"/>
    <property type="match status" value="1"/>
</dbReference>
<comment type="similarity">
    <text evidence="5">Belongs to the HDDC2 family.</text>
</comment>
<dbReference type="InterPro" id="IPR006674">
    <property type="entry name" value="HD_domain"/>
</dbReference>
<dbReference type="AlphaFoldDB" id="A0A7R9T9F1"/>
<evidence type="ECO:0000256" key="6">
    <source>
        <dbReference type="ARBA" id="ARBA00011738"/>
    </source>
</evidence>
<dbReference type="Gene3D" id="1.10.3210.10">
    <property type="entry name" value="Hypothetical protein af1432"/>
    <property type="match status" value="1"/>
</dbReference>
<dbReference type="SUPFAM" id="SSF109604">
    <property type="entry name" value="HD-domain/PDEase-like"/>
    <property type="match status" value="1"/>
</dbReference>
<dbReference type="InterPro" id="IPR003607">
    <property type="entry name" value="HD/PDEase_dom"/>
</dbReference>
<dbReference type="PROSITE" id="PS51831">
    <property type="entry name" value="HD"/>
    <property type="match status" value="1"/>
</dbReference>
<evidence type="ECO:0000256" key="1">
    <source>
        <dbReference type="ARBA" id="ARBA00001638"/>
    </source>
</evidence>
<evidence type="ECO:0000313" key="11">
    <source>
        <dbReference type="EMBL" id="CAD8229180.1"/>
    </source>
</evidence>
<accession>A0A7R9T9F1</accession>
<evidence type="ECO:0000256" key="3">
    <source>
        <dbReference type="ARBA" id="ARBA00001941"/>
    </source>
</evidence>
<comment type="cofactor">
    <cofactor evidence="3">
        <name>Co(2+)</name>
        <dbReference type="ChEBI" id="CHEBI:48828"/>
    </cofactor>
</comment>
<comment type="cofactor">
    <cofactor evidence="2">
        <name>Mn(2+)</name>
        <dbReference type="ChEBI" id="CHEBI:29035"/>
    </cofactor>
</comment>
<dbReference type="PANTHER" id="PTHR11845:SF13">
    <property type="entry name" value="5'-DEOXYNUCLEOTIDASE HDDC2"/>
    <property type="match status" value="1"/>
</dbReference>
<dbReference type="GO" id="GO:0005737">
    <property type="term" value="C:cytoplasm"/>
    <property type="evidence" value="ECO:0007669"/>
    <property type="project" value="TreeGrafter"/>
</dbReference>
<dbReference type="Pfam" id="PF13023">
    <property type="entry name" value="HD_3"/>
    <property type="match status" value="1"/>
</dbReference>
<evidence type="ECO:0000256" key="9">
    <source>
        <dbReference type="ARBA" id="ARBA00022801"/>
    </source>
</evidence>
<evidence type="ECO:0000259" key="10">
    <source>
        <dbReference type="PROSITE" id="PS51831"/>
    </source>
</evidence>
<keyword evidence="9" id="KW-0378">Hydrolase</keyword>
<dbReference type="EMBL" id="HBDZ01001091">
    <property type="protein sequence ID" value="CAD8229180.1"/>
    <property type="molecule type" value="Transcribed_RNA"/>
</dbReference>
<dbReference type="FunFam" id="1.10.3210.10:FF:000016">
    <property type="entry name" value="HD domain-containing protein 2"/>
    <property type="match status" value="1"/>
</dbReference>
<dbReference type="GO" id="GO:0002953">
    <property type="term" value="F:5'-deoxynucleotidase activity"/>
    <property type="evidence" value="ECO:0007669"/>
    <property type="project" value="UniProtKB-EC"/>
</dbReference>
<comment type="function">
    <text evidence="4">Catalyzes the dephosphorylation of the nucleoside 5'-monophosphates deoxyadenosine monophosphate (dAMP), deoxycytidine monophosphate (dCMP), deoxyguanosine monophosphate (dGMP) and deoxythymidine monophosphate (dTMP).</text>
</comment>